<keyword evidence="2" id="KW-1185">Reference proteome</keyword>
<organism evidence="1 2">
    <name type="scientific">Aeromonas phage 25</name>
    <dbReference type="NCBI Taxonomy" id="2911441"/>
    <lineage>
        <taxon>Viruses</taxon>
        <taxon>Duplodnaviria</taxon>
        <taxon>Heunggongvirae</taxon>
        <taxon>Uroviricota</taxon>
        <taxon>Caudoviricetes</taxon>
        <taxon>Pantevenvirales</taxon>
        <taxon>Straboviridae</taxon>
        <taxon>Tulanevirus</taxon>
        <taxon>Tulanevirus bteighttwo</taxon>
    </lineage>
</organism>
<dbReference type="Proteomes" id="UP000006653">
    <property type="component" value="Segment"/>
</dbReference>
<dbReference type="InterPro" id="IPR037238">
    <property type="entry name" value="YbiA-like_sf"/>
</dbReference>
<accession>Q19CQ7</accession>
<name>Q19CQ7_9CAUD</name>
<protein>
    <submittedName>
        <fullName evidence="1">Uncharacterized protein 30.3</fullName>
    </submittedName>
</protein>
<dbReference type="SUPFAM" id="SSF143990">
    <property type="entry name" value="YbiA-like"/>
    <property type="match status" value="1"/>
</dbReference>
<dbReference type="RefSeq" id="YP_656344.1">
    <property type="nucleotide sequence ID" value="NC_008208.1"/>
</dbReference>
<reference evidence="1 2" key="1">
    <citation type="submission" date="2006-05" db="EMBL/GenBank/DDBJ databases">
        <title>Comlete genome of Aeromonas salmonicida bacteriophage 25.</title>
        <authorList>
            <person name="Petrov V.M."/>
            <person name="Nolan J.M."/>
            <person name="Bertrand C."/>
            <person name="Krisch H.M."/>
            <person name="Karam J.D."/>
        </authorList>
    </citation>
    <scope>NUCLEOTIDE SEQUENCE [LARGE SCALE GENOMIC DNA]</scope>
</reference>
<evidence type="ECO:0000313" key="2">
    <source>
        <dbReference type="Proteomes" id="UP000006653"/>
    </source>
</evidence>
<dbReference type="EMBL" id="DQ529280">
    <property type="protein sequence ID" value="ABF72668.1"/>
    <property type="molecule type" value="Genomic_DNA"/>
</dbReference>
<sequence>MEIGSGSAWPSCALSNFAPHEFFIDGIRCASMEGFLQSLKFKSPEMQEHVCTLVGKTAKFKGKKKNWWRDQLLYWKGQPIHRQHEAYTELINRAFDEMSKNAGFQRAILATHNSSFTPLKWGKSKKSETVLTEQEFCSNL</sequence>
<evidence type="ECO:0000313" key="1">
    <source>
        <dbReference type="EMBL" id="ABF72668.1"/>
    </source>
</evidence>
<dbReference type="GeneID" id="4156520"/>
<dbReference type="Gene3D" id="1.10.357.40">
    <property type="entry name" value="YbiA-like"/>
    <property type="match status" value="1"/>
</dbReference>
<dbReference type="InterPro" id="IPR012596">
    <property type="entry name" value="Phage_T4_Y12G"/>
</dbReference>
<gene>
    <name evidence="1" type="primary">30.3</name>
    <name evidence="1" type="ORF">PHG25ORF109c</name>
</gene>
<dbReference type="KEGG" id="vg:4156520"/>
<proteinExistence type="predicted"/>
<dbReference type="Pfam" id="PF08010">
    <property type="entry name" value="Phage_30_3"/>
    <property type="match status" value="1"/>
</dbReference>